<dbReference type="InterPro" id="IPR027417">
    <property type="entry name" value="P-loop_NTPase"/>
</dbReference>
<dbReference type="OrthoDB" id="195446at2759"/>
<reference evidence="3 4" key="1">
    <citation type="journal article" date="2018" name="Nat. Ecol. Evol.">
        <title>Pezizomycetes genomes reveal the molecular basis of ectomycorrhizal truffle lifestyle.</title>
        <authorList>
            <person name="Murat C."/>
            <person name="Payen T."/>
            <person name="Noel B."/>
            <person name="Kuo A."/>
            <person name="Morin E."/>
            <person name="Chen J."/>
            <person name="Kohler A."/>
            <person name="Krizsan K."/>
            <person name="Balestrini R."/>
            <person name="Da Silva C."/>
            <person name="Montanini B."/>
            <person name="Hainaut M."/>
            <person name="Levati E."/>
            <person name="Barry K.W."/>
            <person name="Belfiori B."/>
            <person name="Cichocki N."/>
            <person name="Clum A."/>
            <person name="Dockter R.B."/>
            <person name="Fauchery L."/>
            <person name="Guy J."/>
            <person name="Iotti M."/>
            <person name="Le Tacon F."/>
            <person name="Lindquist E.A."/>
            <person name="Lipzen A."/>
            <person name="Malagnac F."/>
            <person name="Mello A."/>
            <person name="Molinier V."/>
            <person name="Miyauchi S."/>
            <person name="Poulain J."/>
            <person name="Riccioni C."/>
            <person name="Rubini A."/>
            <person name="Sitrit Y."/>
            <person name="Splivallo R."/>
            <person name="Traeger S."/>
            <person name="Wang M."/>
            <person name="Zifcakova L."/>
            <person name="Wipf D."/>
            <person name="Zambonelli A."/>
            <person name="Paolocci F."/>
            <person name="Nowrousian M."/>
            <person name="Ottonello S."/>
            <person name="Baldrian P."/>
            <person name="Spatafora J.W."/>
            <person name="Henrissat B."/>
            <person name="Nagy L.G."/>
            <person name="Aury J.M."/>
            <person name="Wincker P."/>
            <person name="Grigoriev I.V."/>
            <person name="Bonfante P."/>
            <person name="Martin F.M."/>
        </authorList>
    </citation>
    <scope>NUCLEOTIDE SEQUENCE [LARGE SCALE GENOMIC DNA]</scope>
    <source>
        <strain evidence="3 4">RN42</strain>
    </source>
</reference>
<accession>A0A3N4I1A1</accession>
<dbReference type="Gene3D" id="3.40.50.300">
    <property type="entry name" value="P-loop containing nucleotide triphosphate hydrolases"/>
    <property type="match status" value="1"/>
</dbReference>
<dbReference type="Proteomes" id="UP000275078">
    <property type="component" value="Unassembled WGS sequence"/>
</dbReference>
<gene>
    <name evidence="3" type="ORF">BJ508DRAFT_211298</name>
</gene>
<dbReference type="AlphaFoldDB" id="A0A3N4I1A1"/>
<dbReference type="STRING" id="1160509.A0A3N4I1A1"/>
<dbReference type="SUPFAM" id="SSF52540">
    <property type="entry name" value="P-loop containing nucleoside triphosphate hydrolases"/>
    <property type="match status" value="1"/>
</dbReference>
<sequence>MQILAFWVPTHQSENQAESTARMLSWLSSMCYTAEQERKNEKRVQGTGNWFLQEPNYVSWRDSDKRRELWCYGHPGVGKSFISSIIIEDLKAGTDSKPNKALAYIYGNYKDWGPDAKDYIACILKQIVQQLRVVPEEISLSYNRHNLQGASHRPRLAEVLNLLEKATEPLNRVYVVIDALDECKRPGIADDVVRYTLINKLRSFKKISLLVTSRSALQLEDLFENTPKVQIVARESDIRALAYHYMSTDNISPSLAEKLAGKVDLKYEIASKVIEVSENR</sequence>
<organism evidence="3 4">
    <name type="scientific">Ascobolus immersus RN42</name>
    <dbReference type="NCBI Taxonomy" id="1160509"/>
    <lineage>
        <taxon>Eukaryota</taxon>
        <taxon>Fungi</taxon>
        <taxon>Dikarya</taxon>
        <taxon>Ascomycota</taxon>
        <taxon>Pezizomycotina</taxon>
        <taxon>Pezizomycetes</taxon>
        <taxon>Pezizales</taxon>
        <taxon>Ascobolaceae</taxon>
        <taxon>Ascobolus</taxon>
    </lineage>
</organism>
<dbReference type="Pfam" id="PF24883">
    <property type="entry name" value="NPHP3_N"/>
    <property type="match status" value="1"/>
</dbReference>
<dbReference type="InterPro" id="IPR056884">
    <property type="entry name" value="NPHP3-like_N"/>
</dbReference>
<evidence type="ECO:0000313" key="4">
    <source>
        <dbReference type="Proteomes" id="UP000275078"/>
    </source>
</evidence>
<evidence type="ECO:0000313" key="3">
    <source>
        <dbReference type="EMBL" id="RPA79217.1"/>
    </source>
</evidence>
<keyword evidence="1" id="KW-0677">Repeat</keyword>
<proteinExistence type="predicted"/>
<dbReference type="PANTHER" id="PTHR10039:SF15">
    <property type="entry name" value="NACHT DOMAIN-CONTAINING PROTEIN"/>
    <property type="match status" value="1"/>
</dbReference>
<keyword evidence="4" id="KW-1185">Reference proteome</keyword>
<name>A0A3N4I1A1_ASCIM</name>
<feature type="domain" description="Nephrocystin 3-like N-terminal" evidence="2">
    <location>
        <begin position="46"/>
        <end position="214"/>
    </location>
</feature>
<protein>
    <recommendedName>
        <fullName evidence="2">Nephrocystin 3-like N-terminal domain-containing protein</fullName>
    </recommendedName>
</protein>
<evidence type="ECO:0000256" key="1">
    <source>
        <dbReference type="ARBA" id="ARBA00022737"/>
    </source>
</evidence>
<dbReference type="EMBL" id="ML119701">
    <property type="protein sequence ID" value="RPA79217.1"/>
    <property type="molecule type" value="Genomic_DNA"/>
</dbReference>
<dbReference type="PANTHER" id="PTHR10039">
    <property type="entry name" value="AMELOGENIN"/>
    <property type="match status" value="1"/>
</dbReference>
<evidence type="ECO:0000259" key="2">
    <source>
        <dbReference type="Pfam" id="PF24883"/>
    </source>
</evidence>